<dbReference type="eggNOG" id="ENOG5032SEB">
    <property type="taxonomic scope" value="Bacteria"/>
</dbReference>
<name>A0A017TBI5_9BACT</name>
<organism evidence="3 4">
    <name type="scientific">Chondromyces apiculatus DSM 436</name>
    <dbReference type="NCBI Taxonomy" id="1192034"/>
    <lineage>
        <taxon>Bacteria</taxon>
        <taxon>Pseudomonadati</taxon>
        <taxon>Myxococcota</taxon>
        <taxon>Polyangia</taxon>
        <taxon>Polyangiales</taxon>
        <taxon>Polyangiaceae</taxon>
        <taxon>Chondromyces</taxon>
    </lineage>
</organism>
<dbReference type="Proteomes" id="UP000019678">
    <property type="component" value="Unassembled WGS sequence"/>
</dbReference>
<accession>A0A017TBI5</accession>
<keyword evidence="4" id="KW-1185">Reference proteome</keyword>
<gene>
    <name evidence="3" type="ORF">CAP_2165</name>
</gene>
<protein>
    <recommendedName>
        <fullName evidence="2">DUF6484 domain-containing protein</fullName>
    </recommendedName>
</protein>
<feature type="region of interest" description="Disordered" evidence="1">
    <location>
        <begin position="1"/>
        <end position="40"/>
    </location>
</feature>
<dbReference type="STRING" id="1192034.CAP_2165"/>
<proteinExistence type="predicted"/>
<evidence type="ECO:0000313" key="4">
    <source>
        <dbReference type="Proteomes" id="UP000019678"/>
    </source>
</evidence>
<comment type="caution">
    <text evidence="3">The sequence shown here is derived from an EMBL/GenBank/DDBJ whole genome shotgun (WGS) entry which is preliminary data.</text>
</comment>
<dbReference type="AlphaFoldDB" id="A0A017TBI5"/>
<dbReference type="Pfam" id="PF20093">
    <property type="entry name" value="DUF6484"/>
    <property type="match status" value="1"/>
</dbReference>
<dbReference type="EMBL" id="ASRX01000017">
    <property type="protein sequence ID" value="EYF06287.1"/>
    <property type="molecule type" value="Genomic_DNA"/>
</dbReference>
<evidence type="ECO:0000259" key="2">
    <source>
        <dbReference type="Pfam" id="PF20093"/>
    </source>
</evidence>
<feature type="compositionally biased region" description="Acidic residues" evidence="1">
    <location>
        <begin position="14"/>
        <end position="29"/>
    </location>
</feature>
<evidence type="ECO:0000256" key="1">
    <source>
        <dbReference type="SAM" id="MobiDB-lite"/>
    </source>
</evidence>
<feature type="domain" description="DUF6484" evidence="2">
    <location>
        <begin position="90"/>
        <end position="148"/>
    </location>
</feature>
<reference evidence="3 4" key="1">
    <citation type="submission" date="2013-05" db="EMBL/GenBank/DDBJ databases">
        <title>Genome assembly of Chondromyces apiculatus DSM 436.</title>
        <authorList>
            <person name="Sharma G."/>
            <person name="Khatri I."/>
            <person name="Kaur C."/>
            <person name="Mayilraj S."/>
            <person name="Subramanian S."/>
        </authorList>
    </citation>
    <scope>NUCLEOTIDE SEQUENCE [LARGE SCALE GENOMIC DNA]</scope>
    <source>
        <strain evidence="3 4">DSM 436</strain>
    </source>
</reference>
<evidence type="ECO:0000313" key="3">
    <source>
        <dbReference type="EMBL" id="EYF06287.1"/>
    </source>
</evidence>
<dbReference type="InterPro" id="IPR045506">
    <property type="entry name" value="DUF6484"/>
</dbReference>
<sequence>MDQAGSRAEVTGVEGDEAPAVEETEEMLLEAEGGSAADPADEAGAETLLELVLAEHAARSEAARAARTEAARAEAAAAVVLPERVEGIMVGRVEEVTASGARVVFPGSGAEGVAARAMVQLGSGDVGVEVALMFEGGDPGRPVVMGRMFTPGGAERAGRAGRAESAGGALQARVDEERVEIAAEKEIVLRCGKSSITLTRAGKILIRGAYVLTRSSGVNRIQGGSVQIN</sequence>